<evidence type="ECO:0000256" key="1">
    <source>
        <dbReference type="SAM" id="Phobius"/>
    </source>
</evidence>
<keyword evidence="3" id="KW-1185">Reference proteome</keyword>
<organism evidence="2 3">
    <name type="scientific">Roseburia yibonii</name>
    <dbReference type="NCBI Taxonomy" id="2763063"/>
    <lineage>
        <taxon>Bacteria</taxon>
        <taxon>Bacillati</taxon>
        <taxon>Bacillota</taxon>
        <taxon>Clostridia</taxon>
        <taxon>Lachnospirales</taxon>
        <taxon>Lachnospiraceae</taxon>
        <taxon>Roseburia</taxon>
    </lineage>
</organism>
<dbReference type="RefSeq" id="WP_186982728.1">
    <property type="nucleotide sequence ID" value="NZ_JACOQH010000011.1"/>
</dbReference>
<evidence type="ECO:0000313" key="3">
    <source>
        <dbReference type="Proteomes" id="UP000621540"/>
    </source>
</evidence>
<dbReference type="Proteomes" id="UP000621540">
    <property type="component" value="Unassembled WGS sequence"/>
</dbReference>
<evidence type="ECO:0008006" key="4">
    <source>
        <dbReference type="Google" id="ProtNLM"/>
    </source>
</evidence>
<accession>A0ABR7ID52</accession>
<keyword evidence="1" id="KW-0812">Transmembrane</keyword>
<feature type="transmembrane region" description="Helical" evidence="1">
    <location>
        <begin position="7"/>
        <end position="25"/>
    </location>
</feature>
<dbReference type="InterPro" id="IPR046563">
    <property type="entry name" value="DUF6715"/>
</dbReference>
<name>A0ABR7ID52_9FIRM</name>
<protein>
    <recommendedName>
        <fullName evidence="4">DUF4829 domain-containing protein</fullName>
    </recommendedName>
</protein>
<evidence type="ECO:0000313" key="2">
    <source>
        <dbReference type="EMBL" id="MBC5754859.1"/>
    </source>
</evidence>
<keyword evidence="1" id="KW-1133">Transmembrane helix</keyword>
<dbReference type="EMBL" id="JACOQH010000011">
    <property type="protein sequence ID" value="MBC5754859.1"/>
    <property type="molecule type" value="Genomic_DNA"/>
</dbReference>
<proteinExistence type="predicted"/>
<dbReference type="Pfam" id="PF20462">
    <property type="entry name" value="DUF6715"/>
    <property type="match status" value="1"/>
</dbReference>
<reference evidence="2 3" key="1">
    <citation type="submission" date="2020-08" db="EMBL/GenBank/DDBJ databases">
        <title>Genome public.</title>
        <authorList>
            <person name="Liu C."/>
            <person name="Sun Q."/>
        </authorList>
    </citation>
    <scope>NUCLEOTIDE SEQUENCE [LARGE SCALE GENOMIC DNA]</scope>
    <source>
        <strain evidence="2 3">BX0805</strain>
    </source>
</reference>
<comment type="caution">
    <text evidence="2">The sequence shown here is derived from an EMBL/GenBank/DDBJ whole genome shotgun (WGS) entry which is preliminary data.</text>
</comment>
<sequence length="195" mass="22253">MKKQIRMIIVGLVCVALVVGYYYHLSHRSTKTAEDTTELTAITKITTKNLDTSYPQTPREVIKLYNDILKCYYNEDCTEDEIRALGAQARKLMDDELLQNNPEDQYYSALMTDTQNYKDAGKTINTTDVCDSDEIVKKTVNGAECAYVTASYFVKGKDGYTKTYQQYVLRQDEDGKWKILAYEVVKGNGDSTDHE</sequence>
<keyword evidence="1" id="KW-0472">Membrane</keyword>
<gene>
    <name evidence="2" type="ORF">H8Z76_12735</name>
</gene>